<proteinExistence type="predicted"/>
<comment type="caution">
    <text evidence="1">The sequence shown here is derived from an EMBL/GenBank/DDBJ whole genome shotgun (WGS) entry which is preliminary data.</text>
</comment>
<protein>
    <submittedName>
        <fullName evidence="1">Uncharacterized protein</fullName>
    </submittedName>
</protein>
<dbReference type="EMBL" id="WUML01000066">
    <property type="protein sequence ID" value="MXO03127.1"/>
    <property type="molecule type" value="Genomic_DNA"/>
</dbReference>
<name>A0A6N8TIK1_SHIZO</name>
<accession>A0A6N8TIK1</accession>
<reference evidence="1 2" key="1">
    <citation type="submission" date="2019-12" db="EMBL/GenBank/DDBJ databases">
        <title>Shinella granuli gen. nov., sp. nov., and proposal of the reclassification of Zoogloea ramigera ATCC 19623 as Shinella zoogloeoides sp. nov.</title>
        <authorList>
            <person name="Gao J."/>
        </authorList>
    </citation>
    <scope>NUCLEOTIDE SEQUENCE [LARGE SCALE GENOMIC DNA]</scope>
    <source>
        <strain evidence="1 2">DSM 287</strain>
    </source>
</reference>
<dbReference type="Proteomes" id="UP000440304">
    <property type="component" value="Unassembled WGS sequence"/>
</dbReference>
<gene>
    <name evidence="1" type="ORF">GR156_22830</name>
</gene>
<evidence type="ECO:0000313" key="2">
    <source>
        <dbReference type="Proteomes" id="UP000440304"/>
    </source>
</evidence>
<sequence length="78" mass="8594">MNSAATHTLLERTNHMTHIVLDALTYSRLMDAFLVVALDAGAAQDADAFKIALGEIAGIWPESVLSSYDRRERFSVVE</sequence>
<evidence type="ECO:0000313" key="1">
    <source>
        <dbReference type="EMBL" id="MXO03127.1"/>
    </source>
</evidence>
<dbReference type="AlphaFoldDB" id="A0A6N8TIK1"/>
<organism evidence="1 2">
    <name type="scientific">Shinella zoogloeoides</name>
    <name type="common">Crabtreella saccharophila</name>
    <dbReference type="NCBI Taxonomy" id="352475"/>
    <lineage>
        <taxon>Bacteria</taxon>
        <taxon>Pseudomonadati</taxon>
        <taxon>Pseudomonadota</taxon>
        <taxon>Alphaproteobacteria</taxon>
        <taxon>Hyphomicrobiales</taxon>
        <taxon>Rhizobiaceae</taxon>
        <taxon>Shinella</taxon>
    </lineage>
</organism>
<dbReference type="RefSeq" id="WP_160788255.1">
    <property type="nucleotide sequence ID" value="NZ_CP086610.1"/>
</dbReference>
<dbReference type="OrthoDB" id="8456745at2"/>